<feature type="transmembrane region" description="Helical" evidence="1">
    <location>
        <begin position="113"/>
        <end position="129"/>
    </location>
</feature>
<sequence>MAGLIRVYRCLLALLALSGIAVSYAAIVPGAHVSRLTMTLNFFSYFTIQSNLLLAMALLCAQIAPLSSIGQWASKPSVRSALFLYVGIAGIVYVLMLRDVWHPRGWQLLGDQILHYCVPLLYAVDWIFLSERGKLSWRDVLWWLAFPAAYSVYTLAHGYISRFYPYPFLDVRDIGLEAVLLNIGFLASALLALGGVLTFLDWVGARQRTMRRA</sequence>
<dbReference type="EMBL" id="FMAG01000004">
    <property type="protein sequence ID" value="SCB35994.1"/>
    <property type="molecule type" value="Genomic_DNA"/>
</dbReference>
<feature type="transmembrane region" description="Helical" evidence="1">
    <location>
        <begin position="41"/>
        <end position="61"/>
    </location>
</feature>
<protein>
    <recommendedName>
        <fullName evidence="4">FAR-17a/AIG1-like protein</fullName>
    </recommendedName>
</protein>
<keyword evidence="3" id="KW-1185">Reference proteome</keyword>
<dbReference type="AlphaFoldDB" id="A0A1C3W8D3"/>
<proteinExistence type="predicted"/>
<organism evidence="2 3">
    <name type="scientific">Rhizobium multihospitium</name>
    <dbReference type="NCBI Taxonomy" id="410764"/>
    <lineage>
        <taxon>Bacteria</taxon>
        <taxon>Pseudomonadati</taxon>
        <taxon>Pseudomonadota</taxon>
        <taxon>Alphaproteobacteria</taxon>
        <taxon>Hyphomicrobiales</taxon>
        <taxon>Rhizobiaceae</taxon>
        <taxon>Rhizobium/Agrobacterium group</taxon>
        <taxon>Rhizobium</taxon>
    </lineage>
</organism>
<evidence type="ECO:0008006" key="4">
    <source>
        <dbReference type="Google" id="ProtNLM"/>
    </source>
</evidence>
<feature type="transmembrane region" description="Helical" evidence="1">
    <location>
        <begin position="141"/>
        <end position="160"/>
    </location>
</feature>
<evidence type="ECO:0000256" key="1">
    <source>
        <dbReference type="SAM" id="Phobius"/>
    </source>
</evidence>
<evidence type="ECO:0000313" key="3">
    <source>
        <dbReference type="Proteomes" id="UP000199101"/>
    </source>
</evidence>
<dbReference type="InterPro" id="IPR049713">
    <property type="entry name" value="Pr6Pr-like"/>
</dbReference>
<keyword evidence="1" id="KW-1133">Transmembrane helix</keyword>
<name>A0A1C3W8D3_9HYPH</name>
<dbReference type="NCBIfam" id="NF038065">
    <property type="entry name" value="Pr6Pr"/>
    <property type="match status" value="1"/>
</dbReference>
<keyword evidence="1" id="KW-0812">Transmembrane</keyword>
<feature type="transmembrane region" description="Helical" evidence="1">
    <location>
        <begin position="82"/>
        <end position="101"/>
    </location>
</feature>
<reference evidence="3" key="1">
    <citation type="submission" date="2016-08" db="EMBL/GenBank/DDBJ databases">
        <authorList>
            <person name="Varghese N."/>
            <person name="Submissions Spin"/>
        </authorList>
    </citation>
    <scope>NUCLEOTIDE SEQUENCE [LARGE SCALE GENOMIC DNA]</scope>
    <source>
        <strain evidence="3">HAMBI 2975</strain>
    </source>
</reference>
<gene>
    <name evidence="2" type="ORF">GA0061103_5005</name>
</gene>
<dbReference type="STRING" id="410764.GA0061103_5005"/>
<keyword evidence="1" id="KW-0472">Membrane</keyword>
<feature type="transmembrane region" description="Helical" evidence="1">
    <location>
        <begin position="180"/>
        <end position="203"/>
    </location>
</feature>
<dbReference type="RefSeq" id="WP_245304806.1">
    <property type="nucleotide sequence ID" value="NZ_FMAG01000004.1"/>
</dbReference>
<dbReference type="Proteomes" id="UP000199101">
    <property type="component" value="Unassembled WGS sequence"/>
</dbReference>
<accession>A0A1C3W8D3</accession>
<evidence type="ECO:0000313" key="2">
    <source>
        <dbReference type="EMBL" id="SCB35994.1"/>
    </source>
</evidence>